<keyword evidence="10" id="KW-1185">Reference proteome</keyword>
<protein>
    <recommendedName>
        <fullName evidence="8">LISCH7 domain-containing protein</fullName>
    </recommendedName>
</protein>
<feature type="domain" description="LISCH7" evidence="8">
    <location>
        <begin position="122"/>
        <end position="169"/>
    </location>
</feature>
<name>A0A7J5Y208_DISMA</name>
<sequence>MFTLKDFCTNPQDVLVTWRFKSFCKDPVLDYYSTGVSAAGSGPANDCPDRQRTVRTVIQKRGISEPMLGSDYRERKITIQNKADLVITEVMWWDNGVYFCSIDAAGDTSGDSDREVKLIVYHWLTVLLIILGALLLLMLLCICCCQCCPQKCCCYVRCPCCPQTCCCPEKAVMQHRMIKDAQKAMGPWMNGQPMYAPIGSNGSSQGVPILYSGE</sequence>
<evidence type="ECO:0000256" key="2">
    <source>
        <dbReference type="ARBA" id="ARBA00022989"/>
    </source>
</evidence>
<keyword evidence="2 7" id="KW-1133">Transmembrane helix</keyword>
<evidence type="ECO:0000313" key="9">
    <source>
        <dbReference type="EMBL" id="KAF3843446.1"/>
    </source>
</evidence>
<evidence type="ECO:0000313" key="10">
    <source>
        <dbReference type="Proteomes" id="UP000518266"/>
    </source>
</evidence>
<dbReference type="GO" id="GO:0005886">
    <property type="term" value="C:plasma membrane"/>
    <property type="evidence" value="ECO:0007669"/>
    <property type="project" value="TreeGrafter"/>
</dbReference>
<comment type="caution">
    <text evidence="9">The sequence shown here is derived from an EMBL/GenBank/DDBJ whole genome shotgun (WGS) entry which is preliminary data.</text>
</comment>
<dbReference type="InterPro" id="IPR051874">
    <property type="entry name" value="Ig-like_domain-LISCH7"/>
</dbReference>
<dbReference type="PANTHER" id="PTHR15923:SF3">
    <property type="entry name" value="IMMUNOGLOBULIN-LIKE DOMAIN-CONTAINING RECEPTOR 1"/>
    <property type="match status" value="1"/>
</dbReference>
<dbReference type="OrthoDB" id="9944507at2759"/>
<evidence type="ECO:0000256" key="1">
    <source>
        <dbReference type="ARBA" id="ARBA00022692"/>
    </source>
</evidence>
<reference evidence="9 10" key="1">
    <citation type="submission" date="2020-03" db="EMBL/GenBank/DDBJ databases">
        <title>Dissostichus mawsoni Genome sequencing and assembly.</title>
        <authorList>
            <person name="Park H."/>
        </authorList>
    </citation>
    <scope>NUCLEOTIDE SEQUENCE [LARGE SCALE GENOMIC DNA]</scope>
    <source>
        <strain evidence="9">DM0001</strain>
        <tissue evidence="9">Muscle</tissue>
    </source>
</reference>
<organism evidence="9 10">
    <name type="scientific">Dissostichus mawsoni</name>
    <name type="common">Antarctic cod</name>
    <dbReference type="NCBI Taxonomy" id="36200"/>
    <lineage>
        <taxon>Eukaryota</taxon>
        <taxon>Metazoa</taxon>
        <taxon>Chordata</taxon>
        <taxon>Craniata</taxon>
        <taxon>Vertebrata</taxon>
        <taxon>Euteleostomi</taxon>
        <taxon>Actinopterygii</taxon>
        <taxon>Neopterygii</taxon>
        <taxon>Teleostei</taxon>
        <taxon>Neoteleostei</taxon>
        <taxon>Acanthomorphata</taxon>
        <taxon>Eupercaria</taxon>
        <taxon>Perciformes</taxon>
        <taxon>Notothenioidei</taxon>
        <taxon>Nototheniidae</taxon>
        <taxon>Dissostichus</taxon>
    </lineage>
</organism>
<dbReference type="AlphaFoldDB" id="A0A7J5Y208"/>
<comment type="subcellular location">
    <subcellularLocation>
        <location evidence="6">Endomembrane system</location>
        <topology evidence="6">Single-pass type I membrane protein</topology>
    </subcellularLocation>
</comment>
<dbReference type="InterPro" id="IPR013783">
    <property type="entry name" value="Ig-like_fold"/>
</dbReference>
<dbReference type="Proteomes" id="UP000518266">
    <property type="component" value="Unassembled WGS sequence"/>
</dbReference>
<gene>
    <name evidence="9" type="ORF">F7725_002295</name>
</gene>
<keyword evidence="3 7" id="KW-0472">Membrane</keyword>
<accession>A0A7J5Y208</accession>
<dbReference type="EMBL" id="JAAKFY010000018">
    <property type="protein sequence ID" value="KAF3843446.1"/>
    <property type="molecule type" value="Genomic_DNA"/>
</dbReference>
<proteinExistence type="predicted"/>
<keyword evidence="1 7" id="KW-0812">Transmembrane</keyword>
<feature type="transmembrane region" description="Helical" evidence="7">
    <location>
        <begin position="118"/>
        <end position="140"/>
    </location>
</feature>
<dbReference type="GO" id="GO:0070506">
    <property type="term" value="F:high-density lipoprotein particle receptor activity"/>
    <property type="evidence" value="ECO:0007669"/>
    <property type="project" value="TreeGrafter"/>
</dbReference>
<evidence type="ECO:0000259" key="8">
    <source>
        <dbReference type="Pfam" id="PF05624"/>
    </source>
</evidence>
<dbReference type="Gene3D" id="2.60.40.10">
    <property type="entry name" value="Immunoglobulins"/>
    <property type="match status" value="1"/>
</dbReference>
<dbReference type="PANTHER" id="PTHR15923">
    <property type="entry name" value="TRANSMEMBRANE AND IMMUNOGLOBULIN DOMAIN-CONTAINING PROTEIN"/>
    <property type="match status" value="1"/>
</dbReference>
<evidence type="ECO:0000256" key="5">
    <source>
        <dbReference type="ARBA" id="ARBA00023319"/>
    </source>
</evidence>
<evidence type="ECO:0000256" key="7">
    <source>
        <dbReference type="SAM" id="Phobius"/>
    </source>
</evidence>
<dbReference type="GO" id="GO:0012505">
    <property type="term" value="C:endomembrane system"/>
    <property type="evidence" value="ECO:0007669"/>
    <property type="project" value="UniProtKB-SubCell"/>
</dbReference>
<dbReference type="InterPro" id="IPR008664">
    <property type="entry name" value="LISCH7"/>
</dbReference>
<evidence type="ECO:0000256" key="6">
    <source>
        <dbReference type="ARBA" id="ARBA00046288"/>
    </source>
</evidence>
<evidence type="ECO:0000256" key="4">
    <source>
        <dbReference type="ARBA" id="ARBA00023157"/>
    </source>
</evidence>
<evidence type="ECO:0000256" key="3">
    <source>
        <dbReference type="ARBA" id="ARBA00023136"/>
    </source>
</evidence>
<keyword evidence="5" id="KW-0393">Immunoglobulin domain</keyword>
<keyword evidence="4" id="KW-1015">Disulfide bond</keyword>
<dbReference type="Pfam" id="PF05624">
    <property type="entry name" value="LSR"/>
    <property type="match status" value="1"/>
</dbReference>